<dbReference type="Proteomes" id="UP000192917">
    <property type="component" value="Unassembled WGS sequence"/>
</dbReference>
<dbReference type="InterPro" id="IPR021395">
    <property type="entry name" value="DUF3035"/>
</dbReference>
<keyword evidence="3" id="KW-1185">Reference proteome</keyword>
<dbReference type="PROSITE" id="PS51257">
    <property type="entry name" value="PROKAR_LIPOPROTEIN"/>
    <property type="match status" value="1"/>
</dbReference>
<protein>
    <submittedName>
        <fullName evidence="2">Beta-barrel assembly machine subunit BamF</fullName>
    </submittedName>
</protein>
<dbReference type="STRING" id="560819.SAMN05428998_13077"/>
<dbReference type="EMBL" id="FWZX01000030">
    <property type="protein sequence ID" value="SMF71906.1"/>
    <property type="molecule type" value="Genomic_DNA"/>
</dbReference>
<gene>
    <name evidence="2" type="ORF">SAMN05428998_13077</name>
</gene>
<dbReference type="RefSeq" id="WP_085125646.1">
    <property type="nucleotide sequence ID" value="NZ_FWZX01000030.1"/>
</dbReference>
<proteinExistence type="predicted"/>
<organism evidence="2 3">
    <name type="scientific">Tistlia consotensis USBA 355</name>
    <dbReference type="NCBI Taxonomy" id="560819"/>
    <lineage>
        <taxon>Bacteria</taxon>
        <taxon>Pseudomonadati</taxon>
        <taxon>Pseudomonadota</taxon>
        <taxon>Alphaproteobacteria</taxon>
        <taxon>Rhodospirillales</taxon>
        <taxon>Rhodovibrionaceae</taxon>
        <taxon>Tistlia</taxon>
    </lineage>
</organism>
<sequence>MMRRLALITIIGAAVGLSGCENVRQQFGLSKTAPDEFKVVSRAPLTVPPNFALRPPEPGATRPQEGTTRDQARQTVFRISDNKQQSVDAVIPDDGRSKGERALLMEAGVEKADPKIRQLVNEETNQIDEASKSLIDELVFWRKDEPPGEVINAGEESRRLREAQALGEPVTGKDAPIIERRQKGLLEGIF</sequence>
<feature type="region of interest" description="Disordered" evidence="1">
    <location>
        <begin position="48"/>
        <end position="71"/>
    </location>
</feature>
<name>A0A1Y6CLR2_9PROT</name>
<evidence type="ECO:0000313" key="2">
    <source>
        <dbReference type="EMBL" id="SMF71906.1"/>
    </source>
</evidence>
<evidence type="ECO:0000256" key="1">
    <source>
        <dbReference type="SAM" id="MobiDB-lite"/>
    </source>
</evidence>
<reference evidence="2 3" key="1">
    <citation type="submission" date="2017-04" db="EMBL/GenBank/DDBJ databases">
        <authorList>
            <person name="Afonso C.L."/>
            <person name="Miller P.J."/>
            <person name="Scott M.A."/>
            <person name="Spackman E."/>
            <person name="Goraichik I."/>
            <person name="Dimitrov K.M."/>
            <person name="Suarez D.L."/>
            <person name="Swayne D.E."/>
        </authorList>
    </citation>
    <scope>NUCLEOTIDE SEQUENCE [LARGE SCALE GENOMIC DNA]</scope>
    <source>
        <strain evidence="2 3">USBA 355</strain>
    </source>
</reference>
<dbReference type="AlphaFoldDB" id="A0A1Y6CLR2"/>
<accession>A0A1Y6CLR2</accession>
<evidence type="ECO:0000313" key="3">
    <source>
        <dbReference type="Proteomes" id="UP000192917"/>
    </source>
</evidence>
<dbReference type="Pfam" id="PF11233">
    <property type="entry name" value="DUF3035"/>
    <property type="match status" value="1"/>
</dbReference>